<feature type="domain" description="T-SNARE coiled-coil homology" evidence="10">
    <location>
        <begin position="120"/>
        <end position="182"/>
    </location>
</feature>
<gene>
    <name evidence="11" type="ORF">HDU87_000168</name>
</gene>
<evidence type="ECO:0000256" key="2">
    <source>
        <dbReference type="ARBA" id="ARBA00022448"/>
    </source>
</evidence>
<dbReference type="GO" id="GO:0031902">
    <property type="term" value="C:late endosome membrane"/>
    <property type="evidence" value="ECO:0007669"/>
    <property type="project" value="TreeGrafter"/>
</dbReference>
<proteinExistence type="predicted"/>
<keyword evidence="2" id="KW-0813">Transport</keyword>
<dbReference type="GO" id="GO:0031201">
    <property type="term" value="C:SNARE complex"/>
    <property type="evidence" value="ECO:0007669"/>
    <property type="project" value="TreeGrafter"/>
</dbReference>
<dbReference type="Gene3D" id="1.20.58.400">
    <property type="entry name" value="t-snare proteins"/>
    <property type="match status" value="1"/>
</dbReference>
<dbReference type="GO" id="GO:0005789">
    <property type="term" value="C:endoplasmic reticulum membrane"/>
    <property type="evidence" value="ECO:0007669"/>
    <property type="project" value="TreeGrafter"/>
</dbReference>
<comment type="subcellular location">
    <subcellularLocation>
        <location evidence="1">Membrane</location>
        <topology evidence="1">Single-pass type IV membrane protein</topology>
    </subcellularLocation>
</comment>
<dbReference type="PANTHER" id="PTHR21230:SF79">
    <property type="entry name" value="T-SNARE COILED-COIL HOMOLOGY DOMAIN-CONTAINING PROTEIN"/>
    <property type="match status" value="1"/>
</dbReference>
<dbReference type="InterPro" id="IPR038407">
    <property type="entry name" value="v-SNARE_N_sf"/>
</dbReference>
<dbReference type="Gene3D" id="1.20.5.110">
    <property type="match status" value="1"/>
</dbReference>
<evidence type="ECO:0000256" key="3">
    <source>
        <dbReference type="ARBA" id="ARBA00022692"/>
    </source>
</evidence>
<feature type="coiled-coil region" evidence="8">
    <location>
        <begin position="67"/>
        <end position="94"/>
    </location>
</feature>
<name>A0AAD5XR53_9FUNG</name>
<evidence type="ECO:0000256" key="7">
    <source>
        <dbReference type="ARBA" id="ARBA00023136"/>
    </source>
</evidence>
<evidence type="ECO:0000313" key="12">
    <source>
        <dbReference type="Proteomes" id="UP001212152"/>
    </source>
</evidence>
<dbReference type="EMBL" id="JADGJQ010000001">
    <property type="protein sequence ID" value="KAJ3185545.1"/>
    <property type="molecule type" value="Genomic_DNA"/>
</dbReference>
<dbReference type="GO" id="GO:0012507">
    <property type="term" value="C:ER to Golgi transport vesicle membrane"/>
    <property type="evidence" value="ECO:0007669"/>
    <property type="project" value="TreeGrafter"/>
</dbReference>
<dbReference type="GO" id="GO:0000149">
    <property type="term" value="F:SNARE binding"/>
    <property type="evidence" value="ECO:0007669"/>
    <property type="project" value="TreeGrafter"/>
</dbReference>
<dbReference type="SUPFAM" id="SSF58038">
    <property type="entry name" value="SNARE fusion complex"/>
    <property type="match status" value="1"/>
</dbReference>
<evidence type="ECO:0000256" key="9">
    <source>
        <dbReference type="SAM" id="Phobius"/>
    </source>
</evidence>
<keyword evidence="3 9" id="KW-0812">Transmembrane</keyword>
<evidence type="ECO:0000259" key="10">
    <source>
        <dbReference type="PROSITE" id="PS50192"/>
    </source>
</evidence>
<dbReference type="Proteomes" id="UP001212152">
    <property type="component" value="Unassembled WGS sequence"/>
</dbReference>
<dbReference type="GO" id="GO:0015031">
    <property type="term" value="P:protein transport"/>
    <property type="evidence" value="ECO:0007669"/>
    <property type="project" value="UniProtKB-KW"/>
</dbReference>
<comment type="caution">
    <text evidence="11">The sequence shown here is derived from an EMBL/GenBank/DDBJ whole genome shotgun (WGS) entry which is preliminary data.</text>
</comment>
<feature type="coiled-coil region" evidence="8">
    <location>
        <begin position="158"/>
        <end position="185"/>
    </location>
</feature>
<evidence type="ECO:0000256" key="1">
    <source>
        <dbReference type="ARBA" id="ARBA00004211"/>
    </source>
</evidence>
<reference evidence="11" key="1">
    <citation type="submission" date="2020-05" db="EMBL/GenBank/DDBJ databases">
        <title>Phylogenomic resolution of chytrid fungi.</title>
        <authorList>
            <person name="Stajich J.E."/>
            <person name="Amses K."/>
            <person name="Simmons R."/>
            <person name="Seto K."/>
            <person name="Myers J."/>
            <person name="Bonds A."/>
            <person name="Quandt C.A."/>
            <person name="Barry K."/>
            <person name="Liu P."/>
            <person name="Grigoriev I."/>
            <person name="Longcore J.E."/>
            <person name="James T.Y."/>
        </authorList>
    </citation>
    <scope>NUCLEOTIDE SEQUENCE</scope>
    <source>
        <strain evidence="11">JEL0379</strain>
    </source>
</reference>
<evidence type="ECO:0000313" key="11">
    <source>
        <dbReference type="EMBL" id="KAJ3185545.1"/>
    </source>
</evidence>
<keyword evidence="12" id="KW-1185">Reference proteome</keyword>
<feature type="transmembrane region" description="Helical" evidence="9">
    <location>
        <begin position="191"/>
        <end position="212"/>
    </location>
</feature>
<evidence type="ECO:0000256" key="5">
    <source>
        <dbReference type="ARBA" id="ARBA00022989"/>
    </source>
</evidence>
<dbReference type="PROSITE" id="PS50192">
    <property type="entry name" value="T_SNARE"/>
    <property type="match status" value="1"/>
</dbReference>
<evidence type="ECO:0000256" key="8">
    <source>
        <dbReference type="SAM" id="Coils"/>
    </source>
</evidence>
<dbReference type="GO" id="GO:0005794">
    <property type="term" value="C:Golgi apparatus"/>
    <property type="evidence" value="ECO:0007669"/>
    <property type="project" value="TreeGrafter"/>
</dbReference>
<keyword evidence="6 8" id="KW-0175">Coiled coil</keyword>
<accession>A0AAD5XR53</accession>
<dbReference type="PANTHER" id="PTHR21230">
    <property type="entry name" value="VESICLE TRANSPORT V-SNARE PROTEIN VTI1-RELATED"/>
    <property type="match status" value="1"/>
</dbReference>
<dbReference type="AlphaFoldDB" id="A0AAD5XR53"/>
<keyword evidence="5 9" id="KW-1133">Transmembrane helix</keyword>
<keyword evidence="4" id="KW-0653">Protein transport</keyword>
<dbReference type="InterPro" id="IPR000727">
    <property type="entry name" value="T_SNARE_dom"/>
</dbReference>
<dbReference type="GO" id="GO:0006906">
    <property type="term" value="P:vesicle fusion"/>
    <property type="evidence" value="ECO:0007669"/>
    <property type="project" value="TreeGrafter"/>
</dbReference>
<protein>
    <recommendedName>
        <fullName evidence="10">t-SNARE coiled-coil homology domain-containing protein</fullName>
    </recommendedName>
</protein>
<evidence type="ECO:0000256" key="6">
    <source>
        <dbReference type="ARBA" id="ARBA00023054"/>
    </source>
</evidence>
<sequence length="235" mass="26977">MTELDDYDEEMTEVLQQIEGILDSELGRLRGQEKVEKCSYLKNRLARAKKIHRSIVVETRELNGARQGEWEQRARAYDQKIQQLTQDVEWAEKSAERDEGAVGKKKIEEQTTKEITATAIQIQEQTQQSTTRAKRMVEETLEMGLAVKDEVMKQGQQMTKVQEDLETVDNNLKRAEKQLRVFVRRMATDKIFIIFIMLIVILIIIAIVLYVLKEKKIIDVTTSGISIPAATPAPT</sequence>
<dbReference type="GO" id="GO:0005484">
    <property type="term" value="F:SNAP receptor activity"/>
    <property type="evidence" value="ECO:0007669"/>
    <property type="project" value="TreeGrafter"/>
</dbReference>
<organism evidence="11 12">
    <name type="scientific">Geranomyces variabilis</name>
    <dbReference type="NCBI Taxonomy" id="109894"/>
    <lineage>
        <taxon>Eukaryota</taxon>
        <taxon>Fungi</taxon>
        <taxon>Fungi incertae sedis</taxon>
        <taxon>Chytridiomycota</taxon>
        <taxon>Chytridiomycota incertae sedis</taxon>
        <taxon>Chytridiomycetes</taxon>
        <taxon>Spizellomycetales</taxon>
        <taxon>Powellomycetaceae</taxon>
        <taxon>Geranomyces</taxon>
    </lineage>
</organism>
<evidence type="ECO:0000256" key="4">
    <source>
        <dbReference type="ARBA" id="ARBA00022927"/>
    </source>
</evidence>
<keyword evidence="7 9" id="KW-0472">Membrane</keyword>